<gene>
    <name evidence="2" type="ORF">F2Y81_23790</name>
</gene>
<proteinExistence type="predicted"/>
<keyword evidence="1" id="KW-0472">Membrane</keyword>
<accession>A0A642PRS5</accession>
<dbReference type="Proteomes" id="UP000448877">
    <property type="component" value="Unassembled WGS sequence"/>
</dbReference>
<name>A0A642PRS5_9BACE</name>
<protein>
    <submittedName>
        <fullName evidence="2">Uncharacterized protein</fullName>
    </submittedName>
</protein>
<evidence type="ECO:0000313" key="3">
    <source>
        <dbReference type="Proteomes" id="UP000448877"/>
    </source>
</evidence>
<sequence length="64" mass="7455">MRRQGASAPSVLHGFVLPARLLFFWCRMRRLFPFCLTYLLSFRLFTSFFSVHGLAVGNSHVYDI</sequence>
<keyword evidence="1" id="KW-0812">Transmembrane</keyword>
<keyword evidence="1" id="KW-1133">Transmembrane helix</keyword>
<dbReference type="EMBL" id="VVYV01000056">
    <property type="protein sequence ID" value="KAA5413169.1"/>
    <property type="molecule type" value="Genomic_DNA"/>
</dbReference>
<evidence type="ECO:0000256" key="1">
    <source>
        <dbReference type="SAM" id="Phobius"/>
    </source>
</evidence>
<dbReference type="AlphaFoldDB" id="A0A642PRS5"/>
<comment type="caution">
    <text evidence="2">The sequence shown here is derived from an EMBL/GenBank/DDBJ whole genome shotgun (WGS) entry which is preliminary data.</text>
</comment>
<organism evidence="2 3">
    <name type="scientific">Bacteroides cellulosilyticus</name>
    <dbReference type="NCBI Taxonomy" id="246787"/>
    <lineage>
        <taxon>Bacteria</taxon>
        <taxon>Pseudomonadati</taxon>
        <taxon>Bacteroidota</taxon>
        <taxon>Bacteroidia</taxon>
        <taxon>Bacteroidales</taxon>
        <taxon>Bacteroidaceae</taxon>
        <taxon>Bacteroides</taxon>
    </lineage>
</organism>
<reference evidence="2 3" key="1">
    <citation type="journal article" date="2019" name="Nat. Med.">
        <title>A library of human gut bacterial isolates paired with longitudinal multiomics data enables mechanistic microbiome research.</title>
        <authorList>
            <person name="Poyet M."/>
            <person name="Groussin M."/>
            <person name="Gibbons S.M."/>
            <person name="Avila-Pacheco J."/>
            <person name="Jiang X."/>
            <person name="Kearney S.M."/>
            <person name="Perrotta A.R."/>
            <person name="Berdy B."/>
            <person name="Zhao S."/>
            <person name="Lieberman T.D."/>
            <person name="Swanson P.K."/>
            <person name="Smith M."/>
            <person name="Roesemann S."/>
            <person name="Alexander J.E."/>
            <person name="Rich S.A."/>
            <person name="Livny J."/>
            <person name="Vlamakis H."/>
            <person name="Clish C."/>
            <person name="Bullock K."/>
            <person name="Deik A."/>
            <person name="Scott J."/>
            <person name="Pierce K.A."/>
            <person name="Xavier R.J."/>
            <person name="Alm E.J."/>
        </authorList>
    </citation>
    <scope>NUCLEOTIDE SEQUENCE [LARGE SCALE GENOMIC DNA]</scope>
    <source>
        <strain evidence="2 3">BIOML-A6</strain>
    </source>
</reference>
<feature type="transmembrane region" description="Helical" evidence="1">
    <location>
        <begin position="31"/>
        <end position="55"/>
    </location>
</feature>
<evidence type="ECO:0000313" key="2">
    <source>
        <dbReference type="EMBL" id="KAA5413169.1"/>
    </source>
</evidence>
<dbReference type="RefSeq" id="WP_149920504.1">
    <property type="nucleotide sequence ID" value="NZ_JAQCVX010000003.1"/>
</dbReference>